<dbReference type="Proteomes" id="UP000199041">
    <property type="component" value="Unassembled WGS sequence"/>
</dbReference>
<keyword evidence="2" id="KW-1185">Reference proteome</keyword>
<protein>
    <submittedName>
        <fullName evidence="1">Uncharacterized protein</fullName>
    </submittedName>
</protein>
<gene>
    <name evidence="1" type="ORF">SAMN05192529_101159</name>
</gene>
<sequence length="57" mass="6404">MIQNMRNDSPLKIDALDQTNTKFIYGNGSVNKLQYLGQYHDSTGQLSILENLPSCKS</sequence>
<evidence type="ECO:0000313" key="1">
    <source>
        <dbReference type="EMBL" id="SDZ74480.1"/>
    </source>
</evidence>
<proteinExistence type="predicted"/>
<dbReference type="STRING" id="551991.SAMN05192529_101159"/>
<accession>A0A1H3VI83</accession>
<dbReference type="EMBL" id="FNQY01000001">
    <property type="protein sequence ID" value="SDZ74480.1"/>
    <property type="molecule type" value="Genomic_DNA"/>
</dbReference>
<reference evidence="1 2" key="1">
    <citation type="submission" date="2016-10" db="EMBL/GenBank/DDBJ databases">
        <authorList>
            <person name="de Groot N.N."/>
        </authorList>
    </citation>
    <scope>NUCLEOTIDE SEQUENCE [LARGE SCALE GENOMIC DNA]</scope>
    <source>
        <strain evidence="1 2">Vu-144</strain>
    </source>
</reference>
<evidence type="ECO:0000313" key="2">
    <source>
        <dbReference type="Proteomes" id="UP000199041"/>
    </source>
</evidence>
<dbReference type="AlphaFoldDB" id="A0A1H3VI83"/>
<organism evidence="1 2">
    <name type="scientific">Arachidicoccus rhizosphaerae</name>
    <dbReference type="NCBI Taxonomy" id="551991"/>
    <lineage>
        <taxon>Bacteria</taxon>
        <taxon>Pseudomonadati</taxon>
        <taxon>Bacteroidota</taxon>
        <taxon>Chitinophagia</taxon>
        <taxon>Chitinophagales</taxon>
        <taxon>Chitinophagaceae</taxon>
        <taxon>Arachidicoccus</taxon>
    </lineage>
</organism>
<name>A0A1H3VI83_9BACT</name>